<dbReference type="Proteomes" id="UP000177010">
    <property type="component" value="Unassembled WGS sequence"/>
</dbReference>
<dbReference type="PANTHER" id="PTHR43162:SF1">
    <property type="entry name" value="PRESTALK A DIFFERENTIATION PROTEIN A"/>
    <property type="match status" value="1"/>
</dbReference>
<protein>
    <submittedName>
        <fullName evidence="2">NmrA-like family protein</fullName>
    </submittedName>
</protein>
<gene>
    <name evidence="2" type="ORF">LASUN_11450</name>
</gene>
<dbReference type="PANTHER" id="PTHR43162">
    <property type="match status" value="1"/>
</dbReference>
<feature type="domain" description="NAD(P)-binding" evidence="1">
    <location>
        <begin position="8"/>
        <end position="193"/>
    </location>
</feature>
<reference evidence="2 3" key="1">
    <citation type="submission" date="2016-09" db="EMBL/GenBank/DDBJ databases">
        <title>Genome Sequence of Lactobacillus sunkii Strain CG01.</title>
        <authorList>
            <person name="Poehlein A."/>
            <person name="Gabris C."/>
            <person name="Bengelsdorf F.R."/>
            <person name="Duerre P."/>
            <person name="Daniel R."/>
        </authorList>
    </citation>
    <scope>NUCLEOTIDE SEQUENCE [LARGE SCALE GENOMIC DNA]</scope>
    <source>
        <strain evidence="2 3">CG_D</strain>
    </source>
</reference>
<dbReference type="AlphaFoldDB" id="A0A1E7XD85"/>
<evidence type="ECO:0000313" key="3">
    <source>
        <dbReference type="Proteomes" id="UP000177010"/>
    </source>
</evidence>
<dbReference type="EMBL" id="MIQE01000011">
    <property type="protein sequence ID" value="OFA11073.1"/>
    <property type="molecule type" value="Genomic_DNA"/>
</dbReference>
<name>A0A1E7XD85_9LACO</name>
<accession>A0A1E7XD85</accession>
<dbReference type="Gene3D" id="3.40.50.720">
    <property type="entry name" value="NAD(P)-binding Rossmann-like Domain"/>
    <property type="match status" value="1"/>
</dbReference>
<dbReference type="RefSeq" id="WP_070367730.1">
    <property type="nucleotide sequence ID" value="NZ_JAZHVW010000004.1"/>
</dbReference>
<evidence type="ECO:0000313" key="2">
    <source>
        <dbReference type="EMBL" id="OFA11073.1"/>
    </source>
</evidence>
<evidence type="ECO:0000259" key="1">
    <source>
        <dbReference type="Pfam" id="PF13460"/>
    </source>
</evidence>
<dbReference type="InterPro" id="IPR016040">
    <property type="entry name" value="NAD(P)-bd_dom"/>
</dbReference>
<dbReference type="InterPro" id="IPR051604">
    <property type="entry name" value="Ergot_Alk_Oxidoreductase"/>
</dbReference>
<dbReference type="STRING" id="481719.LASUN_11450"/>
<dbReference type="Pfam" id="PF13460">
    <property type="entry name" value="NAD_binding_10"/>
    <property type="match status" value="1"/>
</dbReference>
<organism evidence="2 3">
    <name type="scientific">Lentilactobacillus sunkii</name>
    <dbReference type="NCBI Taxonomy" id="481719"/>
    <lineage>
        <taxon>Bacteria</taxon>
        <taxon>Bacillati</taxon>
        <taxon>Bacillota</taxon>
        <taxon>Bacilli</taxon>
        <taxon>Lactobacillales</taxon>
        <taxon>Lactobacillaceae</taxon>
        <taxon>Lentilactobacillus</taxon>
    </lineage>
</organism>
<dbReference type="InterPro" id="IPR036291">
    <property type="entry name" value="NAD(P)-bd_dom_sf"/>
</dbReference>
<sequence>MNFLILAANGQIARIVESRILTEDTIANVNLTLGLRNPSRLDELKDNPRVKLISADLNNPADIKEATIGQDMVFVATVDHDPSNRPTKNFIAAAKAAGTKRIISTSLLGLYDEVPGEFGRWNHQMVDSGLPTAIAADDLLVKSGITYTTLRLPWLNNRPEIKYAITHRHDQYNGVSGSRRSIADAVLKIVADPSFAANDSIGIADPSTQGLDRPVN</sequence>
<comment type="caution">
    <text evidence="2">The sequence shown here is derived from an EMBL/GenBank/DDBJ whole genome shotgun (WGS) entry which is preliminary data.</text>
</comment>
<proteinExistence type="predicted"/>
<dbReference type="SUPFAM" id="SSF51735">
    <property type="entry name" value="NAD(P)-binding Rossmann-fold domains"/>
    <property type="match status" value="1"/>
</dbReference>